<dbReference type="OrthoDB" id="9831812at2"/>
<evidence type="ECO:0000313" key="2">
    <source>
        <dbReference type="Proteomes" id="UP000320791"/>
    </source>
</evidence>
<dbReference type="Proteomes" id="UP000320791">
    <property type="component" value="Unassembled WGS sequence"/>
</dbReference>
<dbReference type="EMBL" id="VOHM01000011">
    <property type="protein sequence ID" value="TWT25545.1"/>
    <property type="molecule type" value="Genomic_DNA"/>
</dbReference>
<reference evidence="1 2" key="1">
    <citation type="submission" date="2019-08" db="EMBL/GenBank/DDBJ databases">
        <authorList>
            <person name="Lei W."/>
        </authorList>
    </citation>
    <scope>NUCLEOTIDE SEQUENCE [LARGE SCALE GENOMIC DNA]</scope>
    <source>
        <strain evidence="1 2">CCUG 58627</strain>
    </source>
</reference>
<name>A0A5C5UJK9_9CORY</name>
<organism evidence="1 2">
    <name type="scientific">Corynebacterium canis</name>
    <dbReference type="NCBI Taxonomy" id="679663"/>
    <lineage>
        <taxon>Bacteria</taxon>
        <taxon>Bacillati</taxon>
        <taxon>Actinomycetota</taxon>
        <taxon>Actinomycetes</taxon>
        <taxon>Mycobacteriales</taxon>
        <taxon>Corynebacteriaceae</taxon>
        <taxon>Corynebacterium</taxon>
    </lineage>
</organism>
<sequence length="146" mass="15980">MQDCPELHPEIARLNGLLPDADAPAMFLTKEATPYVTPARVADFFTGIGLVDVPVRGHRVHVADHGVPVDLTVTDEYLVYELIMEAPNAQIERASDNPYITAILDDGKLIVRTAALIGAGMTDEQLNQFLNLSITQTREAMRIILG</sequence>
<accession>A0A5C5UJK9</accession>
<protein>
    <submittedName>
        <fullName evidence="1">Uncharacterized protein</fullName>
    </submittedName>
</protein>
<comment type="caution">
    <text evidence="1">The sequence shown here is derived from an EMBL/GenBank/DDBJ whole genome shotgun (WGS) entry which is preliminary data.</text>
</comment>
<dbReference type="RefSeq" id="WP_146324256.1">
    <property type="nucleotide sequence ID" value="NZ_BAABLR010000072.1"/>
</dbReference>
<dbReference type="AlphaFoldDB" id="A0A5C5UJK9"/>
<gene>
    <name evidence="1" type="ORF">FRX94_06145</name>
</gene>
<evidence type="ECO:0000313" key="1">
    <source>
        <dbReference type="EMBL" id="TWT25545.1"/>
    </source>
</evidence>
<proteinExistence type="predicted"/>
<keyword evidence="2" id="KW-1185">Reference proteome</keyword>